<sequence length="335" mass="37627">MPHEILAEKFREFARSEAAHSSPIYAGLALRVADSPELLELVAEGPSNQPFANLLFSSVRVVLAEEGRDIDAGDTAEVAFEKVVDIARRRRTELLHLMNTRIVQTNEVRRSIYLYCAFLRLSEEIGRRPVALIEIGASAGLNLVFEQHRYQFEGRTEFGNAKGRLCLTSVLRGSINPPAGNSGSPIFRRYGLDLNPLDMNSEADAAWLRALIWPDHTERITLLTEAILVQREFDIEMRKGDGIELLPSVIQEIPSDVVPYVFHTHVANQLSSEQKGKLLAAIERLGRDRDVIHVFNNIHPHLHATVVSGGRQREIPLARTEGHGRWVEWLDQGDP</sequence>
<dbReference type="EMBL" id="CP007139">
    <property type="protein sequence ID" value="AIE84190.1"/>
    <property type="molecule type" value="Genomic_DNA"/>
</dbReference>
<reference evidence="1 2" key="1">
    <citation type="journal article" date="2014" name="PLoS ONE">
        <title>The first complete genome sequence of the class fimbriimonadia in the phylum armatimonadetes.</title>
        <authorList>
            <person name="Hu Z.Y."/>
            <person name="Wang Y.Z."/>
            <person name="Im W.T."/>
            <person name="Wang S.Y."/>
            <person name="Zhao G.P."/>
            <person name="Zheng H.J."/>
            <person name="Quan Z.X."/>
        </authorList>
    </citation>
    <scope>NUCLEOTIDE SEQUENCE [LARGE SCALE GENOMIC DNA]</scope>
    <source>
        <strain evidence="1">Gsoil 348</strain>
    </source>
</reference>
<protein>
    <recommendedName>
        <fullName evidence="3">DUF2332 domain-containing protein</fullName>
    </recommendedName>
</protein>
<organism evidence="1 2">
    <name type="scientific">Fimbriimonas ginsengisoli Gsoil 348</name>
    <dbReference type="NCBI Taxonomy" id="661478"/>
    <lineage>
        <taxon>Bacteria</taxon>
        <taxon>Bacillati</taxon>
        <taxon>Armatimonadota</taxon>
        <taxon>Fimbriimonadia</taxon>
        <taxon>Fimbriimonadales</taxon>
        <taxon>Fimbriimonadaceae</taxon>
        <taxon>Fimbriimonas</taxon>
    </lineage>
</organism>
<name>A0A068NN72_FIMGI</name>
<dbReference type="RefSeq" id="WP_025227164.1">
    <property type="nucleotide sequence ID" value="NZ_CP007139.1"/>
</dbReference>
<keyword evidence="2" id="KW-1185">Reference proteome</keyword>
<dbReference type="KEGG" id="fgi:OP10G_0822"/>
<evidence type="ECO:0000313" key="2">
    <source>
        <dbReference type="Proteomes" id="UP000027982"/>
    </source>
</evidence>
<dbReference type="Pfam" id="PF10094">
    <property type="entry name" value="DUF2332"/>
    <property type="match status" value="1"/>
</dbReference>
<dbReference type="HOGENOM" id="CLU_065141_0_0_0"/>
<accession>A0A068NN72</accession>
<dbReference type="eggNOG" id="COG4427">
    <property type="taxonomic scope" value="Bacteria"/>
</dbReference>
<dbReference type="InterPro" id="IPR011200">
    <property type="entry name" value="UCP012608"/>
</dbReference>
<proteinExistence type="predicted"/>
<dbReference type="Proteomes" id="UP000027982">
    <property type="component" value="Chromosome"/>
</dbReference>
<dbReference type="OrthoDB" id="9789360at2"/>
<dbReference type="STRING" id="661478.OP10G_0822"/>
<evidence type="ECO:0008006" key="3">
    <source>
        <dbReference type="Google" id="ProtNLM"/>
    </source>
</evidence>
<evidence type="ECO:0000313" key="1">
    <source>
        <dbReference type="EMBL" id="AIE84190.1"/>
    </source>
</evidence>
<dbReference type="AlphaFoldDB" id="A0A068NN72"/>
<gene>
    <name evidence="1" type="ORF">OP10G_0822</name>
</gene>